<dbReference type="Gene3D" id="3.90.700.10">
    <property type="entry name" value="Succinate dehydrogenase/fumarate reductase flavoprotein, catalytic domain"/>
    <property type="match status" value="1"/>
</dbReference>
<feature type="domain" description="FAD-dependent oxidoreductase 2 FAD-binding" evidence="5">
    <location>
        <begin position="9"/>
        <end position="500"/>
    </location>
</feature>
<reference evidence="6 7" key="1">
    <citation type="submission" date="2019-11" db="EMBL/GenBank/DDBJ databases">
        <authorList>
            <person name="Holert J."/>
        </authorList>
    </citation>
    <scope>NUCLEOTIDE SEQUENCE [LARGE SCALE GENOMIC DNA]</scope>
    <source>
        <strain evidence="6">BC8_1</strain>
    </source>
</reference>
<dbReference type="EC" id="1.3.99.5" evidence="6"/>
<dbReference type="InterPro" id="IPR003953">
    <property type="entry name" value="FAD-dep_OxRdtase_2_FAD-bd"/>
</dbReference>
<comment type="cofactor">
    <cofactor evidence="1">
        <name>FAD</name>
        <dbReference type="ChEBI" id="CHEBI:57692"/>
    </cofactor>
</comment>
<evidence type="ECO:0000256" key="1">
    <source>
        <dbReference type="ARBA" id="ARBA00001974"/>
    </source>
</evidence>
<dbReference type="NCBIfam" id="NF005513">
    <property type="entry name" value="PRK07121.1-6"/>
    <property type="match status" value="1"/>
</dbReference>
<evidence type="ECO:0000256" key="4">
    <source>
        <dbReference type="ARBA" id="ARBA00023002"/>
    </source>
</evidence>
<dbReference type="EMBL" id="CACSIP010000002">
    <property type="protein sequence ID" value="CAA0089465.1"/>
    <property type="molecule type" value="Genomic_DNA"/>
</dbReference>
<dbReference type="Proteomes" id="UP000430146">
    <property type="component" value="Unassembled WGS sequence"/>
</dbReference>
<dbReference type="AlphaFoldDB" id="A0A5S9NG91"/>
<evidence type="ECO:0000313" key="7">
    <source>
        <dbReference type="Proteomes" id="UP000430146"/>
    </source>
</evidence>
<sequence length="544" mass="57682">MNSTGSDFDVVVVGFGAAGACAALAAAEAGARVLVVDRALGGGASALSGGIVYAGGGTPYQQAAGVDDNPDNMFDYLRQEVQDAVDEETLRRFCNGSVEQLEWLESHGARFDSSLCGYKTSYPTDEHYLYYSGNEKAYPFHLHSSPAPRGHRQVAKGMSSGRVLWEALRDSALRLGVTFWPRTLVDELILEGGHVAGIRCRTMVDDGSRNSRRYQRAASAAAKLTNWTPPLGHLLNRRAERSWRRTARPRTVHAPTVVLAAGGFIFNRDMLRRHAPTHVLVSPLGTEGDDGSGIALGVSAGGATAHLNQVTAWRFISPPSALVEGIAVGIDGTRIANEDLYGATHAEAMIRHYGGKGFLIVDSRVWRRARSQLLSHTQLFQRATMAPVFAVAHRKADTLAGLADKLGVSGTGLTDSVTAYNGAIADGRDDPMHKAAELCTPILQPPFYGVDISLKSSPADFVPGLTLGGLTVDTATGNVRTAAGDRVEGLYAAGRTAVGICSKSYVSGLSLADCVFSGRRAGRHAARTSSTAAHATDLQARPVS</sequence>
<dbReference type="Pfam" id="PF00890">
    <property type="entry name" value="FAD_binding_2"/>
    <property type="match status" value="1"/>
</dbReference>
<evidence type="ECO:0000313" key="6">
    <source>
        <dbReference type="EMBL" id="CAA0089465.1"/>
    </source>
</evidence>
<dbReference type="RefSeq" id="WP_159228900.1">
    <property type="nucleotide sequence ID" value="NZ_CACSIP010000002.1"/>
</dbReference>
<gene>
    <name evidence="6" type="ORF">AELLOGFF_02562</name>
</gene>
<dbReference type="InterPro" id="IPR036188">
    <property type="entry name" value="FAD/NAD-bd_sf"/>
</dbReference>
<dbReference type="InterPro" id="IPR050315">
    <property type="entry name" value="FAD-oxidoreductase_2"/>
</dbReference>
<dbReference type="GO" id="GO:0008202">
    <property type="term" value="P:steroid metabolic process"/>
    <property type="evidence" value="ECO:0007669"/>
    <property type="project" value="UniProtKB-ARBA"/>
</dbReference>
<dbReference type="SUPFAM" id="SSF56425">
    <property type="entry name" value="Succinate dehydrogenase/fumarate reductase flavoprotein, catalytic domain"/>
    <property type="match status" value="1"/>
</dbReference>
<protein>
    <submittedName>
        <fullName evidence="6">3-oxo-5-alpha-steroid 4-dehydrogenase</fullName>
        <ecNumber evidence="6">1.3.99.5</ecNumber>
    </submittedName>
</protein>
<keyword evidence="7" id="KW-1185">Reference proteome</keyword>
<dbReference type="NCBIfam" id="NF005511">
    <property type="entry name" value="PRK07121.1-4"/>
    <property type="match status" value="1"/>
</dbReference>
<dbReference type="InterPro" id="IPR027477">
    <property type="entry name" value="Succ_DH/fumarate_Rdtase_cat_sf"/>
</dbReference>
<organism evidence="6 7">
    <name type="scientific">Mycolicibacterium vanbaalenii</name>
    <name type="common">Mycobacterium vanbaalenii</name>
    <dbReference type="NCBI Taxonomy" id="110539"/>
    <lineage>
        <taxon>Bacteria</taxon>
        <taxon>Bacillati</taxon>
        <taxon>Actinomycetota</taxon>
        <taxon>Actinomycetes</taxon>
        <taxon>Mycobacteriales</taxon>
        <taxon>Mycobacteriaceae</taxon>
        <taxon>Mycolicibacterium</taxon>
    </lineage>
</organism>
<evidence type="ECO:0000256" key="3">
    <source>
        <dbReference type="ARBA" id="ARBA00022827"/>
    </source>
</evidence>
<keyword evidence="3" id="KW-0274">FAD</keyword>
<keyword evidence="4 6" id="KW-0560">Oxidoreductase</keyword>
<dbReference type="PANTHER" id="PTHR43400:SF10">
    <property type="entry name" value="3-OXOSTEROID 1-DEHYDROGENASE"/>
    <property type="match status" value="1"/>
</dbReference>
<dbReference type="PANTHER" id="PTHR43400">
    <property type="entry name" value="FUMARATE REDUCTASE"/>
    <property type="match status" value="1"/>
</dbReference>
<proteinExistence type="predicted"/>
<name>A0A5S9NG91_MYCVN</name>
<evidence type="ECO:0000259" key="5">
    <source>
        <dbReference type="Pfam" id="PF00890"/>
    </source>
</evidence>
<dbReference type="GO" id="GO:0003865">
    <property type="term" value="F:3-oxo-5-alpha-steroid 4-dehydrogenase activity"/>
    <property type="evidence" value="ECO:0007669"/>
    <property type="project" value="UniProtKB-EC"/>
</dbReference>
<keyword evidence="2" id="KW-0285">Flavoprotein</keyword>
<accession>A0A5S9NG91</accession>
<evidence type="ECO:0000256" key="2">
    <source>
        <dbReference type="ARBA" id="ARBA00022630"/>
    </source>
</evidence>
<dbReference type="SUPFAM" id="SSF51905">
    <property type="entry name" value="FAD/NAD(P)-binding domain"/>
    <property type="match status" value="1"/>
</dbReference>
<dbReference type="Gene3D" id="3.50.50.60">
    <property type="entry name" value="FAD/NAD(P)-binding domain"/>
    <property type="match status" value="3"/>
</dbReference>
<dbReference type="OrthoDB" id="337830at2"/>